<dbReference type="Gene3D" id="1.10.1760.20">
    <property type="match status" value="1"/>
</dbReference>
<feature type="transmembrane region" description="Helical" evidence="9">
    <location>
        <begin position="700"/>
        <end position="720"/>
    </location>
</feature>
<name>A0ABN2MV76_9MICO</name>
<feature type="transmembrane region" description="Helical" evidence="9">
    <location>
        <begin position="919"/>
        <end position="939"/>
    </location>
</feature>
<dbReference type="CDD" id="cd16914">
    <property type="entry name" value="EcfT"/>
    <property type="match status" value="1"/>
</dbReference>
<evidence type="ECO:0000256" key="8">
    <source>
        <dbReference type="SAM" id="MobiDB-lite"/>
    </source>
</evidence>
<evidence type="ECO:0000256" key="7">
    <source>
        <dbReference type="ARBA" id="ARBA00023136"/>
    </source>
</evidence>
<dbReference type="InterPro" id="IPR003593">
    <property type="entry name" value="AAA+_ATPase"/>
</dbReference>
<feature type="transmembrane region" description="Helical" evidence="9">
    <location>
        <begin position="732"/>
        <end position="752"/>
    </location>
</feature>
<keyword evidence="6 9" id="KW-1133">Transmembrane helix</keyword>
<dbReference type="EMBL" id="BAAANK010000007">
    <property type="protein sequence ID" value="GAA1838665.1"/>
    <property type="molecule type" value="Genomic_DNA"/>
</dbReference>
<keyword evidence="7 9" id="KW-0472">Membrane</keyword>
<evidence type="ECO:0000256" key="5">
    <source>
        <dbReference type="ARBA" id="ARBA00022840"/>
    </source>
</evidence>
<dbReference type="InterPro" id="IPR027417">
    <property type="entry name" value="P-loop_NTPase"/>
</dbReference>
<feature type="transmembrane region" description="Helical" evidence="9">
    <location>
        <begin position="764"/>
        <end position="796"/>
    </location>
</feature>
<dbReference type="InterPro" id="IPR003339">
    <property type="entry name" value="ABC/ECF_trnsptr_transmembrane"/>
</dbReference>
<dbReference type="InterPro" id="IPR017871">
    <property type="entry name" value="ABC_transporter-like_CS"/>
</dbReference>
<dbReference type="Pfam" id="PF00005">
    <property type="entry name" value="ABC_tran"/>
    <property type="match status" value="2"/>
</dbReference>
<dbReference type="CDD" id="cd03225">
    <property type="entry name" value="ABC_cobalt_CbiO_domain1"/>
    <property type="match status" value="1"/>
</dbReference>
<dbReference type="InterPro" id="IPR015856">
    <property type="entry name" value="ABC_transpr_CbiO/EcfA_su"/>
</dbReference>
<reference evidence="11 12" key="1">
    <citation type="journal article" date="2019" name="Int. J. Syst. Evol. Microbiol.">
        <title>The Global Catalogue of Microorganisms (GCM) 10K type strain sequencing project: providing services to taxonomists for standard genome sequencing and annotation.</title>
        <authorList>
            <consortium name="The Broad Institute Genomics Platform"/>
            <consortium name="The Broad Institute Genome Sequencing Center for Infectious Disease"/>
            <person name="Wu L."/>
            <person name="Ma J."/>
        </authorList>
    </citation>
    <scope>NUCLEOTIDE SEQUENCE [LARGE SCALE GENOMIC DNA]</scope>
    <source>
        <strain evidence="11 12">JCM 14323</strain>
    </source>
</reference>
<proteinExistence type="predicted"/>
<dbReference type="InterPro" id="IPR003439">
    <property type="entry name" value="ABC_transporter-like_ATP-bd"/>
</dbReference>
<keyword evidence="5" id="KW-0067">ATP-binding</keyword>
<evidence type="ECO:0000256" key="3">
    <source>
        <dbReference type="ARBA" id="ARBA00022692"/>
    </source>
</evidence>
<gene>
    <name evidence="11" type="ORF">GCM10009750_25570</name>
</gene>
<evidence type="ECO:0000313" key="11">
    <source>
        <dbReference type="EMBL" id="GAA1838665.1"/>
    </source>
</evidence>
<dbReference type="SUPFAM" id="SSF52540">
    <property type="entry name" value="P-loop containing nucleoside triphosphate hydrolases"/>
    <property type="match status" value="2"/>
</dbReference>
<dbReference type="PANTHER" id="PTHR24220:SF687">
    <property type="entry name" value="ABC TRANSPORTER ATP-BINDING PROTEIN SCO2324-RELATED"/>
    <property type="match status" value="1"/>
</dbReference>
<evidence type="ECO:0000313" key="12">
    <source>
        <dbReference type="Proteomes" id="UP001501746"/>
    </source>
</evidence>
<comment type="subcellular location">
    <subcellularLocation>
        <location evidence="1">Membrane</location>
        <topology evidence="1">Multi-pass membrane protein</topology>
    </subcellularLocation>
</comment>
<organism evidence="11 12">
    <name type="scientific">Agromyces salentinus</name>
    <dbReference type="NCBI Taxonomy" id="269421"/>
    <lineage>
        <taxon>Bacteria</taxon>
        <taxon>Bacillati</taxon>
        <taxon>Actinomycetota</taxon>
        <taxon>Actinomycetes</taxon>
        <taxon>Micrococcales</taxon>
        <taxon>Microbacteriaceae</taxon>
        <taxon>Agromyces</taxon>
    </lineage>
</organism>
<dbReference type="SMART" id="SM00382">
    <property type="entry name" value="AAA"/>
    <property type="match status" value="2"/>
</dbReference>
<evidence type="ECO:0000256" key="4">
    <source>
        <dbReference type="ARBA" id="ARBA00022741"/>
    </source>
</evidence>
<feature type="compositionally biased region" description="Low complexity" evidence="8">
    <location>
        <begin position="661"/>
        <end position="685"/>
    </location>
</feature>
<sequence length="976" mass="99550">MVRVLYRVLFNGADAAGPVVLPLPEFPLPPPFAHVVLLGPATAGGLWDAAVSALPIALTILAFGLLNAVLDVPRILARGARRGPLRGVARTLAVAWAGLPALADAVRRVRFAQRLRGERGGPRLLAPVLERTLERATAVAAAFELRGLAGHPVDGACERPVELRDLALGHRGDAASVVLVDALDLGPGTLTLLTGATGSGKSTLLRALAGLHTHLDGGTLSGRLSVVGHDRVGTPPRDTARLVGVVLQDPREGFATERVRDEIGLTLELRGVDATIVRARVEEIARRIGIEALLGRELQGLSAGEATLVAIAAAIAEHPIVLLVDEPLADLDTAFRARIVDLLDALAHDAGICVIVAEHRRAEFAGVADARLDLVGGVARPADVGADAGAVTTASGAGSGSGAGAGPGPEELIADAAAAPTRPRASTKRDEPALLAVDVTVRHGDTIAVDGASLTVHAGEVVALTGPNGAGKSSLLVALATRGDDGVALVPDASDDLFTCTSVAAECARTDRRARVAHGATAARLAEFLSLDPASPAFGERLLRHPRDLSLGERRCLAIAIQSAREPRVLLVDEPTRGLDPAAWALVASAIARTAERGAAVLVATHDAGFVAALADRVLPMRAGVLGEPFAPASTATDPTATAAFGAEGRDLHVPAPAPAPAASSRPQSAPVQPPTADGDAAGPPKRSTQPARSARGIRLGLLALVVANLAALAAFTWPLTAPALPAQATAAAPVAALALAPLAALLVLAALDGTVRSAHTLALLGTLAAIGAAVRIVGTGVGGVEAVFILLILAGRAFGARFGLLLGLLTIALSTIVTGTFGPWTPFQMFACAWVGAGAGLLPRRSRRVPRWGEAAMLSVYGVLASYAFGLIMNLWFWPFAIGTGSGISYEPGAPIGQNLASFLLYSLVTSSLTWDTLRAITTVIGVLTVGTAVLAAFRRAKPVPAGGTDNGAPNGGAGGGIRTRRQTEKYFASG</sequence>
<keyword evidence="12" id="KW-1185">Reference proteome</keyword>
<evidence type="ECO:0000256" key="1">
    <source>
        <dbReference type="ARBA" id="ARBA00004141"/>
    </source>
</evidence>
<comment type="caution">
    <text evidence="11">The sequence shown here is derived from an EMBL/GenBank/DDBJ whole genome shotgun (WGS) entry which is preliminary data.</text>
</comment>
<keyword evidence="3 9" id="KW-0812">Transmembrane</keyword>
<evidence type="ECO:0000256" key="2">
    <source>
        <dbReference type="ARBA" id="ARBA00022448"/>
    </source>
</evidence>
<feature type="transmembrane region" description="Helical" evidence="9">
    <location>
        <begin position="803"/>
        <end position="822"/>
    </location>
</feature>
<dbReference type="PROSITE" id="PS50893">
    <property type="entry name" value="ABC_TRANSPORTER_2"/>
    <property type="match status" value="2"/>
</dbReference>
<dbReference type="PROSITE" id="PS00211">
    <property type="entry name" value="ABC_TRANSPORTER_1"/>
    <property type="match status" value="2"/>
</dbReference>
<dbReference type="Gene3D" id="3.40.50.300">
    <property type="entry name" value="P-loop containing nucleotide triphosphate hydrolases"/>
    <property type="match status" value="2"/>
</dbReference>
<keyword evidence="4" id="KW-0547">Nucleotide-binding</keyword>
<feature type="region of interest" description="Disordered" evidence="8">
    <location>
        <begin position="651"/>
        <end position="693"/>
    </location>
</feature>
<dbReference type="InterPro" id="IPR015854">
    <property type="entry name" value="ABC_transpr_LolD-like"/>
</dbReference>
<feature type="region of interest" description="Disordered" evidence="8">
    <location>
        <begin position="947"/>
        <end position="976"/>
    </location>
</feature>
<feature type="transmembrane region" description="Helical" evidence="9">
    <location>
        <begin position="828"/>
        <end position="844"/>
    </location>
</feature>
<dbReference type="PANTHER" id="PTHR24220">
    <property type="entry name" value="IMPORT ATP-BINDING PROTEIN"/>
    <property type="match status" value="1"/>
</dbReference>
<evidence type="ECO:0000256" key="6">
    <source>
        <dbReference type="ARBA" id="ARBA00022989"/>
    </source>
</evidence>
<evidence type="ECO:0000256" key="9">
    <source>
        <dbReference type="SAM" id="Phobius"/>
    </source>
</evidence>
<accession>A0ABN2MV76</accession>
<dbReference type="Proteomes" id="UP001501746">
    <property type="component" value="Unassembled WGS sequence"/>
</dbReference>
<feature type="transmembrane region" description="Helical" evidence="9">
    <location>
        <begin position="856"/>
        <end position="878"/>
    </location>
</feature>
<evidence type="ECO:0000259" key="10">
    <source>
        <dbReference type="PROSITE" id="PS50893"/>
    </source>
</evidence>
<feature type="domain" description="ABC transporter" evidence="10">
    <location>
        <begin position="161"/>
        <end position="401"/>
    </location>
</feature>
<feature type="domain" description="ABC transporter" evidence="10">
    <location>
        <begin position="434"/>
        <end position="648"/>
    </location>
</feature>
<protein>
    <recommendedName>
        <fullName evidence="10">ABC transporter domain-containing protein</fullName>
    </recommendedName>
</protein>
<keyword evidence="2" id="KW-0813">Transport</keyword>